<evidence type="ECO:0008006" key="3">
    <source>
        <dbReference type="Google" id="ProtNLM"/>
    </source>
</evidence>
<proteinExistence type="predicted"/>
<dbReference type="InterPro" id="IPR013783">
    <property type="entry name" value="Ig-like_fold"/>
</dbReference>
<dbReference type="EMBL" id="AKHW03002461">
    <property type="protein sequence ID" value="KYO38545.1"/>
    <property type="molecule type" value="Genomic_DNA"/>
</dbReference>
<dbReference type="SUPFAM" id="SSF48726">
    <property type="entry name" value="Immunoglobulin"/>
    <property type="match status" value="1"/>
</dbReference>
<accession>A0A151NPX9</accession>
<evidence type="ECO:0000313" key="2">
    <source>
        <dbReference type="Proteomes" id="UP000050525"/>
    </source>
</evidence>
<gene>
    <name evidence="1" type="ORF">Y1Q_0018805</name>
</gene>
<sequence length="78" mass="8258">MASYEQGRSQALPGASLPLEKELESGDASLSLAAVTVPDEGMYKCVVRYGLQQHQGQTTLHLHAMLAASSPAVSSMRV</sequence>
<comment type="caution">
    <text evidence="1">The sequence shown here is derived from an EMBL/GenBank/DDBJ whole genome shotgun (WGS) entry which is preliminary data.</text>
</comment>
<organism evidence="1 2">
    <name type="scientific">Alligator mississippiensis</name>
    <name type="common">American alligator</name>
    <dbReference type="NCBI Taxonomy" id="8496"/>
    <lineage>
        <taxon>Eukaryota</taxon>
        <taxon>Metazoa</taxon>
        <taxon>Chordata</taxon>
        <taxon>Craniata</taxon>
        <taxon>Vertebrata</taxon>
        <taxon>Euteleostomi</taxon>
        <taxon>Archelosauria</taxon>
        <taxon>Archosauria</taxon>
        <taxon>Crocodylia</taxon>
        <taxon>Alligatoridae</taxon>
        <taxon>Alligatorinae</taxon>
        <taxon>Alligator</taxon>
    </lineage>
</organism>
<protein>
    <recommendedName>
        <fullName evidence="3">Ig-like domain-containing protein</fullName>
    </recommendedName>
</protein>
<dbReference type="InterPro" id="IPR036179">
    <property type="entry name" value="Ig-like_dom_sf"/>
</dbReference>
<dbReference type="Gene3D" id="2.60.40.10">
    <property type="entry name" value="Immunoglobulins"/>
    <property type="match status" value="1"/>
</dbReference>
<dbReference type="Proteomes" id="UP000050525">
    <property type="component" value="Unassembled WGS sequence"/>
</dbReference>
<evidence type="ECO:0000313" key="1">
    <source>
        <dbReference type="EMBL" id="KYO38545.1"/>
    </source>
</evidence>
<name>A0A151NPX9_ALLMI</name>
<reference evidence="1 2" key="1">
    <citation type="journal article" date="2012" name="Genome Biol.">
        <title>Sequencing three crocodilian genomes to illuminate the evolution of archosaurs and amniotes.</title>
        <authorList>
            <person name="St John J.A."/>
            <person name="Braun E.L."/>
            <person name="Isberg S.R."/>
            <person name="Miles L.G."/>
            <person name="Chong A.Y."/>
            <person name="Gongora J."/>
            <person name="Dalzell P."/>
            <person name="Moran C."/>
            <person name="Bed'hom B."/>
            <person name="Abzhanov A."/>
            <person name="Burgess S.C."/>
            <person name="Cooksey A.M."/>
            <person name="Castoe T.A."/>
            <person name="Crawford N.G."/>
            <person name="Densmore L.D."/>
            <person name="Drew J.C."/>
            <person name="Edwards S.V."/>
            <person name="Faircloth B.C."/>
            <person name="Fujita M.K."/>
            <person name="Greenwold M.J."/>
            <person name="Hoffmann F.G."/>
            <person name="Howard J.M."/>
            <person name="Iguchi T."/>
            <person name="Janes D.E."/>
            <person name="Khan S.Y."/>
            <person name="Kohno S."/>
            <person name="de Koning A.J."/>
            <person name="Lance S.L."/>
            <person name="McCarthy F.M."/>
            <person name="McCormack J.E."/>
            <person name="Merchant M.E."/>
            <person name="Peterson D.G."/>
            <person name="Pollock D.D."/>
            <person name="Pourmand N."/>
            <person name="Raney B.J."/>
            <person name="Roessler K.A."/>
            <person name="Sanford J.R."/>
            <person name="Sawyer R.H."/>
            <person name="Schmidt C.J."/>
            <person name="Triplett E.W."/>
            <person name="Tuberville T.D."/>
            <person name="Venegas-Anaya M."/>
            <person name="Howard J.T."/>
            <person name="Jarvis E.D."/>
            <person name="Guillette L.J.Jr."/>
            <person name="Glenn T.C."/>
            <person name="Green R.E."/>
            <person name="Ray D.A."/>
        </authorList>
    </citation>
    <scope>NUCLEOTIDE SEQUENCE [LARGE SCALE GENOMIC DNA]</scope>
    <source>
        <strain evidence="1">KSC_2009_1</strain>
    </source>
</reference>
<keyword evidence="2" id="KW-1185">Reference proteome</keyword>
<dbReference type="AlphaFoldDB" id="A0A151NPX9"/>